<reference evidence="3 4" key="1">
    <citation type="submission" date="2021-01" db="EMBL/GenBank/DDBJ databases">
        <title>Sequencing the genomes of 1000 actinobacteria strains.</title>
        <authorList>
            <person name="Klenk H.-P."/>
        </authorList>
    </citation>
    <scope>NUCLEOTIDE SEQUENCE [LARGE SCALE GENOMIC DNA]</scope>
    <source>
        <strain evidence="3 4">DSM 44581</strain>
    </source>
</reference>
<dbReference type="InterPro" id="IPR036188">
    <property type="entry name" value="FAD/NAD-bd_sf"/>
</dbReference>
<comment type="caution">
    <text evidence="3">The sequence shown here is derived from an EMBL/GenBank/DDBJ whole genome shotgun (WGS) entry which is preliminary data.</text>
</comment>
<evidence type="ECO:0000259" key="2">
    <source>
        <dbReference type="Pfam" id="PF01593"/>
    </source>
</evidence>
<dbReference type="Pfam" id="PF01593">
    <property type="entry name" value="Amino_oxidase"/>
    <property type="match status" value="1"/>
</dbReference>
<dbReference type="NCBIfam" id="NF005560">
    <property type="entry name" value="PRK07233.1"/>
    <property type="match status" value="1"/>
</dbReference>
<feature type="compositionally biased region" description="Low complexity" evidence="1">
    <location>
        <begin position="16"/>
        <end position="28"/>
    </location>
</feature>
<gene>
    <name evidence="3" type="ORF">JOE68_005172</name>
</gene>
<proteinExistence type="predicted"/>
<protein>
    <submittedName>
        <fullName evidence="3">Protoporphyrinogen oxidase</fullName>
    </submittedName>
</protein>
<dbReference type="InterPro" id="IPR050464">
    <property type="entry name" value="Zeta_carotene_desat/Oxidored"/>
</dbReference>
<keyword evidence="4" id="KW-1185">Reference proteome</keyword>
<dbReference type="SUPFAM" id="SSF51905">
    <property type="entry name" value="FAD/NAD(P)-binding domain"/>
    <property type="match status" value="1"/>
</dbReference>
<dbReference type="PRINTS" id="PR00419">
    <property type="entry name" value="ADXRDTASE"/>
</dbReference>
<evidence type="ECO:0000256" key="1">
    <source>
        <dbReference type="SAM" id="MobiDB-lite"/>
    </source>
</evidence>
<dbReference type="RefSeq" id="WP_346038771.1">
    <property type="nucleotide sequence ID" value="NZ_JAFBCL010000001.1"/>
</dbReference>
<name>A0ABS2SDG8_9PSEU</name>
<sequence>MSDEVVGGWPARRPEPAASAEAVAKSVADGGDAGGERGPAAPSGPGAGRGPAGLRVAVLGGGICGLAAAHRLVRAGARVTLLEGSDQLGGLGTFFPWRDGWVERFYHCVMPSDDDLLGLLGELGLREGVRWRRTRMGMVVDRRHHPFNSALDLLRFTPLTLRERVRFGVVSLLLRRLGRGRDLDRLRTEDWLREVYGDRVWDRLLAPMFGSKFGAAFGDVPALYLWQRLGRESNVSVRGYPEGGYKSVIDALRSSIEDAGGVVRTSAPVHRLTVGAGRALATTADGATTEADRVISTLPLPVLRQVADGDLAGLVPDVELPYQGVVNALFFLKRPLTGHYWAPVVRSGTDFDGVVEMSALAGTFAGRHLVYAMRYTDRASALYREPEGRIAARWTKQLVGLYPDLTSADVDDVRVFKAPFVEPVYPLGYLARQPPVRIAGTPVLLATTAHVYPSVTSWNSGVALANRVVALLDDAARGGSADQRRGGEALADQLLQGGGDPHRG</sequence>
<evidence type="ECO:0000313" key="3">
    <source>
        <dbReference type="EMBL" id="MBM7814307.1"/>
    </source>
</evidence>
<dbReference type="PANTHER" id="PTHR42923:SF46">
    <property type="entry name" value="AMINE OXIDASE"/>
    <property type="match status" value="1"/>
</dbReference>
<dbReference type="InterPro" id="IPR002937">
    <property type="entry name" value="Amino_oxidase"/>
</dbReference>
<feature type="region of interest" description="Disordered" evidence="1">
    <location>
        <begin position="478"/>
        <end position="504"/>
    </location>
</feature>
<accession>A0ABS2SDG8</accession>
<dbReference type="Gene3D" id="3.50.50.60">
    <property type="entry name" value="FAD/NAD(P)-binding domain"/>
    <property type="match status" value="1"/>
</dbReference>
<dbReference type="Proteomes" id="UP001195724">
    <property type="component" value="Unassembled WGS sequence"/>
</dbReference>
<organism evidence="3 4">
    <name type="scientific">Saccharothrix algeriensis</name>
    <dbReference type="NCBI Taxonomy" id="173560"/>
    <lineage>
        <taxon>Bacteria</taxon>
        <taxon>Bacillati</taxon>
        <taxon>Actinomycetota</taxon>
        <taxon>Actinomycetes</taxon>
        <taxon>Pseudonocardiales</taxon>
        <taxon>Pseudonocardiaceae</taxon>
        <taxon>Saccharothrix</taxon>
    </lineage>
</organism>
<dbReference type="EMBL" id="JAFBCL010000001">
    <property type="protein sequence ID" value="MBM7814307.1"/>
    <property type="molecule type" value="Genomic_DNA"/>
</dbReference>
<dbReference type="PANTHER" id="PTHR42923">
    <property type="entry name" value="PROTOPORPHYRINOGEN OXIDASE"/>
    <property type="match status" value="1"/>
</dbReference>
<feature type="region of interest" description="Disordered" evidence="1">
    <location>
        <begin position="1"/>
        <end position="49"/>
    </location>
</feature>
<feature type="domain" description="Amine oxidase" evidence="2">
    <location>
        <begin position="63"/>
        <end position="435"/>
    </location>
</feature>
<evidence type="ECO:0000313" key="4">
    <source>
        <dbReference type="Proteomes" id="UP001195724"/>
    </source>
</evidence>